<feature type="non-terminal residue" evidence="1">
    <location>
        <position position="1"/>
    </location>
</feature>
<evidence type="ECO:0000313" key="2">
    <source>
        <dbReference type="Proteomes" id="UP000708208"/>
    </source>
</evidence>
<dbReference type="Proteomes" id="UP000708208">
    <property type="component" value="Unassembled WGS sequence"/>
</dbReference>
<protein>
    <submittedName>
        <fullName evidence="1">Uncharacterized protein</fullName>
    </submittedName>
</protein>
<proteinExistence type="predicted"/>
<dbReference type="EMBL" id="CAJVCH010290525">
    <property type="protein sequence ID" value="CAG7785159.1"/>
    <property type="molecule type" value="Genomic_DNA"/>
</dbReference>
<name>A0A8J2PFY1_9HEXA</name>
<evidence type="ECO:0000313" key="1">
    <source>
        <dbReference type="EMBL" id="CAG7785159.1"/>
    </source>
</evidence>
<keyword evidence="2" id="KW-1185">Reference proteome</keyword>
<gene>
    <name evidence="1" type="ORF">AFUS01_LOCUS23801</name>
</gene>
<sequence length="33" mass="3916">IRAQLWNAEYLPPALIFSIIYFRGLNTVNQHQQ</sequence>
<reference evidence="1" key="1">
    <citation type="submission" date="2021-06" db="EMBL/GenBank/DDBJ databases">
        <authorList>
            <person name="Hodson N. C."/>
            <person name="Mongue J. A."/>
            <person name="Jaron S. K."/>
        </authorList>
    </citation>
    <scope>NUCLEOTIDE SEQUENCE</scope>
</reference>
<dbReference type="AlphaFoldDB" id="A0A8J2PFY1"/>
<organism evidence="1 2">
    <name type="scientific">Allacma fusca</name>
    <dbReference type="NCBI Taxonomy" id="39272"/>
    <lineage>
        <taxon>Eukaryota</taxon>
        <taxon>Metazoa</taxon>
        <taxon>Ecdysozoa</taxon>
        <taxon>Arthropoda</taxon>
        <taxon>Hexapoda</taxon>
        <taxon>Collembola</taxon>
        <taxon>Symphypleona</taxon>
        <taxon>Sminthuridae</taxon>
        <taxon>Allacma</taxon>
    </lineage>
</organism>
<accession>A0A8J2PFY1</accession>
<comment type="caution">
    <text evidence="1">The sequence shown here is derived from an EMBL/GenBank/DDBJ whole genome shotgun (WGS) entry which is preliminary data.</text>
</comment>